<evidence type="ECO:0000313" key="3">
    <source>
        <dbReference type="EMBL" id="VEH67509.1"/>
    </source>
</evidence>
<keyword evidence="3" id="KW-0808">Transferase</keyword>
<evidence type="ECO:0000313" key="4">
    <source>
        <dbReference type="Proteomes" id="UP000278733"/>
    </source>
</evidence>
<keyword evidence="3" id="KW-0548">Nucleotidyltransferase</keyword>
<dbReference type="Gene3D" id="1.10.3090.10">
    <property type="entry name" value="cca-adding enzyme, domain 2"/>
    <property type="match status" value="1"/>
</dbReference>
<sequence>MDLFCQSLAAPRRHTTVIRDIWFLQLQLLKRTGSAPVRVMEHPKFRAAFDLLAMRAELEGGDTIELAKWWHEYQFSNNDQRNQLVKEQQSLHPKPKKKYFRSRKRRKARPME</sequence>
<dbReference type="GO" id="GO:1990817">
    <property type="term" value="F:poly(A) RNA polymerase activity"/>
    <property type="evidence" value="ECO:0007669"/>
    <property type="project" value="UniProtKB-EC"/>
</dbReference>
<dbReference type="EMBL" id="LR134405">
    <property type="protein sequence ID" value="VEH67509.1"/>
    <property type="molecule type" value="Genomic_DNA"/>
</dbReference>
<dbReference type="EC" id="2.7.7.19" evidence="3"/>
<dbReference type="Pfam" id="PF12626">
    <property type="entry name" value="PolyA_pol_arg_C"/>
    <property type="match status" value="1"/>
</dbReference>
<dbReference type="AlphaFoldDB" id="A0A3S4UAA0"/>
<feature type="domain" description="Polymerase A arginine-rich C-terminal" evidence="2">
    <location>
        <begin position="4"/>
        <end position="104"/>
    </location>
</feature>
<accession>A0A3S4UAA0</accession>
<dbReference type="InterPro" id="IPR025866">
    <property type="entry name" value="PolyA_pol_arg_C_dom"/>
</dbReference>
<gene>
    <name evidence="3" type="primary">pcnB_2</name>
    <name evidence="3" type="ORF">NCTC8284_02706</name>
</gene>
<dbReference type="KEGG" id="rpne:NCTC8284_02706"/>
<organism evidence="3 4">
    <name type="scientific">Rodentibacter pneumotropicus</name>
    <dbReference type="NCBI Taxonomy" id="758"/>
    <lineage>
        <taxon>Bacteria</taxon>
        <taxon>Pseudomonadati</taxon>
        <taxon>Pseudomonadota</taxon>
        <taxon>Gammaproteobacteria</taxon>
        <taxon>Pasteurellales</taxon>
        <taxon>Pasteurellaceae</taxon>
        <taxon>Rodentibacter</taxon>
    </lineage>
</organism>
<feature type="compositionally biased region" description="Basic residues" evidence="1">
    <location>
        <begin position="93"/>
        <end position="112"/>
    </location>
</feature>
<evidence type="ECO:0000259" key="2">
    <source>
        <dbReference type="Pfam" id="PF12626"/>
    </source>
</evidence>
<feature type="region of interest" description="Disordered" evidence="1">
    <location>
        <begin position="86"/>
        <end position="112"/>
    </location>
</feature>
<protein>
    <submittedName>
        <fullName evidence="3">Poly(A) polymerase</fullName>
        <ecNumber evidence="3">2.7.7.19</ecNumber>
    </submittedName>
</protein>
<proteinExistence type="predicted"/>
<reference evidence="3 4" key="1">
    <citation type="submission" date="2018-12" db="EMBL/GenBank/DDBJ databases">
        <authorList>
            <consortium name="Pathogen Informatics"/>
        </authorList>
    </citation>
    <scope>NUCLEOTIDE SEQUENCE [LARGE SCALE GENOMIC DNA]</scope>
    <source>
        <strain evidence="3 4">NCTC8284</strain>
    </source>
</reference>
<dbReference type="Proteomes" id="UP000278733">
    <property type="component" value="Chromosome"/>
</dbReference>
<evidence type="ECO:0000256" key="1">
    <source>
        <dbReference type="SAM" id="MobiDB-lite"/>
    </source>
</evidence>
<name>A0A3S4UAA0_9PAST</name>
<dbReference type="SUPFAM" id="SSF81891">
    <property type="entry name" value="Poly A polymerase C-terminal region-like"/>
    <property type="match status" value="1"/>
</dbReference>